<dbReference type="AlphaFoldDB" id="A0A317XPQ5"/>
<reference evidence="1 2" key="1">
    <citation type="journal article" date="2018" name="Mol. Biol. Evol.">
        <title>Broad Genomic Sampling Reveals a Smut Pathogenic Ancestry of the Fungal Clade Ustilaginomycotina.</title>
        <authorList>
            <person name="Kijpornyongpan T."/>
            <person name="Mondo S.J."/>
            <person name="Barry K."/>
            <person name="Sandor L."/>
            <person name="Lee J."/>
            <person name="Lipzen A."/>
            <person name="Pangilinan J."/>
            <person name="LaButti K."/>
            <person name="Hainaut M."/>
            <person name="Henrissat B."/>
            <person name="Grigoriev I.V."/>
            <person name="Spatafora J.W."/>
            <person name="Aime M.C."/>
        </authorList>
    </citation>
    <scope>NUCLEOTIDE SEQUENCE [LARGE SCALE GENOMIC DNA]</scope>
    <source>
        <strain evidence="1 2">MCA 3645</strain>
    </source>
</reference>
<keyword evidence="2" id="KW-1185">Reference proteome</keyword>
<dbReference type="InParanoid" id="A0A317XPQ5"/>
<proteinExistence type="predicted"/>
<protein>
    <submittedName>
        <fullName evidence="1">Uncharacterized protein</fullName>
    </submittedName>
</protein>
<evidence type="ECO:0000313" key="2">
    <source>
        <dbReference type="Proteomes" id="UP000246740"/>
    </source>
</evidence>
<organism evidence="1 2">
    <name type="scientific">Testicularia cyperi</name>
    <dbReference type="NCBI Taxonomy" id="1882483"/>
    <lineage>
        <taxon>Eukaryota</taxon>
        <taxon>Fungi</taxon>
        <taxon>Dikarya</taxon>
        <taxon>Basidiomycota</taxon>
        <taxon>Ustilaginomycotina</taxon>
        <taxon>Ustilaginomycetes</taxon>
        <taxon>Ustilaginales</taxon>
        <taxon>Anthracoideaceae</taxon>
        <taxon>Testicularia</taxon>
    </lineage>
</organism>
<dbReference type="Proteomes" id="UP000246740">
    <property type="component" value="Unassembled WGS sequence"/>
</dbReference>
<sequence length="96" mass="10591">MKPERHSTRTLQGWEVLPCTHFICCWVVSGSFISPAWQKRGRLPPADTSLRIALCNADTSASPFLRSVAANPFNAQCRVVSLIPSTECGRLVMETS</sequence>
<gene>
    <name evidence="1" type="ORF">BCV70DRAFT_107674</name>
</gene>
<dbReference type="EMBL" id="KZ819193">
    <property type="protein sequence ID" value="PWZ00276.1"/>
    <property type="molecule type" value="Genomic_DNA"/>
</dbReference>
<name>A0A317XPQ5_9BASI</name>
<accession>A0A317XPQ5</accession>
<evidence type="ECO:0000313" key="1">
    <source>
        <dbReference type="EMBL" id="PWZ00276.1"/>
    </source>
</evidence>